<evidence type="ECO:0000313" key="1">
    <source>
        <dbReference type="EMBL" id="CAH0372442.1"/>
    </source>
</evidence>
<reference evidence="1" key="1">
    <citation type="submission" date="2021-11" db="EMBL/GenBank/DDBJ databases">
        <authorList>
            <consortium name="Genoscope - CEA"/>
            <person name="William W."/>
        </authorList>
    </citation>
    <scope>NUCLEOTIDE SEQUENCE</scope>
</reference>
<organism evidence="1 2">
    <name type="scientific">Pelagomonas calceolata</name>
    <dbReference type="NCBI Taxonomy" id="35677"/>
    <lineage>
        <taxon>Eukaryota</taxon>
        <taxon>Sar</taxon>
        <taxon>Stramenopiles</taxon>
        <taxon>Ochrophyta</taxon>
        <taxon>Pelagophyceae</taxon>
        <taxon>Pelagomonadales</taxon>
        <taxon>Pelagomonadaceae</taxon>
        <taxon>Pelagomonas</taxon>
    </lineage>
</organism>
<proteinExistence type="predicted"/>
<evidence type="ECO:0000313" key="2">
    <source>
        <dbReference type="Proteomes" id="UP000789595"/>
    </source>
</evidence>
<sequence length="411" mass="43119">MRLLLCCAVVAGDAKRRRLVGRRRRRECLAAAPQVPARRVVAADLVREAREALRLPYHDPSRYFSVEQDPARGGAVDVYALAGSWPHSNKRDTTTRRRCADAGLGATCGAAAVVLRAPFASMNLALLRDAHGALAGALGGKLAGLRTTPALRSPLAATRRFDAAFRPAGDGFGGAFARDKCVERRAGFDACEFDGRFSAAALRGRTLVYARANTRAGGGGRAVQVVAAAGAPPPPGAAWGPFRRVRFLAGAEAWQRAVAADVGADVYTFAAKPNPVDPGGSLAALFPVAVAPPPDALNRTARYLATEAYVALAFSCDGVRFSAPVALLRATPASDRGEVNDHPVDGFATLADGRPAFYVHEGVPGTFKELCAYRADKSAGVASRLVRYALDRAALEAATRDAKRALACAAS</sequence>
<dbReference type="Proteomes" id="UP000789595">
    <property type="component" value="Unassembled WGS sequence"/>
</dbReference>
<gene>
    <name evidence="1" type="ORF">PECAL_3P24400</name>
</gene>
<dbReference type="EMBL" id="CAKKNE010000003">
    <property type="protein sequence ID" value="CAH0372442.1"/>
    <property type="molecule type" value="Genomic_DNA"/>
</dbReference>
<dbReference type="AlphaFoldDB" id="A0A8J2WXI4"/>
<keyword evidence="2" id="KW-1185">Reference proteome</keyword>
<accession>A0A8J2WXI4</accession>
<comment type="caution">
    <text evidence="1">The sequence shown here is derived from an EMBL/GenBank/DDBJ whole genome shotgun (WGS) entry which is preliminary data.</text>
</comment>
<protein>
    <submittedName>
        <fullName evidence="1">Uncharacterized protein</fullName>
    </submittedName>
</protein>
<dbReference type="OrthoDB" id="10689215at2759"/>
<name>A0A8J2WXI4_9STRA</name>